<keyword evidence="1" id="KW-0732">Signal</keyword>
<name>A0ABR4FY23_9EURO</name>
<evidence type="ECO:0000313" key="2">
    <source>
        <dbReference type="EMBL" id="KAL2788165.1"/>
    </source>
</evidence>
<sequence length="168" mass="18513">MRFAPFLLLASLAVARPIADTTTEVTDLADAEVGTSLNELTAITDILNETNILEARGSTPWHNCKCFNGYITDENYSGVYKKTLAYSDNFADAPYIRQGTGVYFLGPSKYFLVVEVRGKNSQLLGKDRVGNIIHQLKVARGDKSCGTKPVVCWTQGDNKIKAYVKQLV</sequence>
<evidence type="ECO:0000256" key="1">
    <source>
        <dbReference type="SAM" id="SignalP"/>
    </source>
</evidence>
<reference evidence="2 3" key="1">
    <citation type="submission" date="2024-07" db="EMBL/GenBank/DDBJ databases">
        <title>Section-level genome sequencing and comparative genomics of Aspergillus sections Usti and Cavernicolus.</title>
        <authorList>
            <consortium name="Lawrence Berkeley National Laboratory"/>
            <person name="Nybo J.L."/>
            <person name="Vesth T.C."/>
            <person name="Theobald S."/>
            <person name="Frisvad J.C."/>
            <person name="Larsen T.O."/>
            <person name="Kjaerboelling I."/>
            <person name="Rothschild-Mancinelli K."/>
            <person name="Lyhne E.K."/>
            <person name="Kogle M.E."/>
            <person name="Barry K."/>
            <person name="Clum A."/>
            <person name="Na H."/>
            <person name="Ledsgaard L."/>
            <person name="Lin J."/>
            <person name="Lipzen A."/>
            <person name="Kuo A."/>
            <person name="Riley R."/>
            <person name="Mondo S."/>
            <person name="Labutti K."/>
            <person name="Haridas S."/>
            <person name="Pangalinan J."/>
            <person name="Salamov A.A."/>
            <person name="Simmons B.A."/>
            <person name="Magnuson J.K."/>
            <person name="Chen J."/>
            <person name="Drula E."/>
            <person name="Henrissat B."/>
            <person name="Wiebenga A."/>
            <person name="Lubbers R.J."/>
            <person name="Gomes A.C."/>
            <person name="Makela M.R."/>
            <person name="Stajich J."/>
            <person name="Grigoriev I.V."/>
            <person name="Mortensen U.H."/>
            <person name="De Vries R.P."/>
            <person name="Baker S.E."/>
            <person name="Andersen M.R."/>
        </authorList>
    </citation>
    <scope>NUCLEOTIDE SEQUENCE [LARGE SCALE GENOMIC DNA]</scope>
    <source>
        <strain evidence="2 3">CBS 209.92</strain>
    </source>
</reference>
<accession>A0ABR4FY23</accession>
<dbReference type="EMBL" id="JBFTWV010000084">
    <property type="protein sequence ID" value="KAL2788165.1"/>
    <property type="molecule type" value="Genomic_DNA"/>
</dbReference>
<evidence type="ECO:0000313" key="3">
    <source>
        <dbReference type="Proteomes" id="UP001610563"/>
    </source>
</evidence>
<dbReference type="Proteomes" id="UP001610563">
    <property type="component" value="Unassembled WGS sequence"/>
</dbReference>
<gene>
    <name evidence="2" type="ORF">BJX66DRAFT_309460</name>
</gene>
<keyword evidence="3" id="KW-1185">Reference proteome</keyword>
<comment type="caution">
    <text evidence="2">The sequence shown here is derived from an EMBL/GenBank/DDBJ whole genome shotgun (WGS) entry which is preliminary data.</text>
</comment>
<feature type="chain" id="PRO_5046145933" evidence="1">
    <location>
        <begin position="16"/>
        <end position="168"/>
    </location>
</feature>
<organism evidence="2 3">
    <name type="scientific">Aspergillus keveii</name>
    <dbReference type="NCBI Taxonomy" id="714993"/>
    <lineage>
        <taxon>Eukaryota</taxon>
        <taxon>Fungi</taxon>
        <taxon>Dikarya</taxon>
        <taxon>Ascomycota</taxon>
        <taxon>Pezizomycotina</taxon>
        <taxon>Eurotiomycetes</taxon>
        <taxon>Eurotiomycetidae</taxon>
        <taxon>Eurotiales</taxon>
        <taxon>Aspergillaceae</taxon>
        <taxon>Aspergillus</taxon>
        <taxon>Aspergillus subgen. Nidulantes</taxon>
    </lineage>
</organism>
<feature type="signal peptide" evidence="1">
    <location>
        <begin position="1"/>
        <end position="15"/>
    </location>
</feature>
<protein>
    <submittedName>
        <fullName evidence="2">Uncharacterized protein</fullName>
    </submittedName>
</protein>
<proteinExistence type="predicted"/>